<proteinExistence type="predicted"/>
<protein>
    <submittedName>
        <fullName evidence="2">Amino_oxidase domain-containing protein</fullName>
    </submittedName>
</protein>
<dbReference type="SUPFAM" id="SSF54373">
    <property type="entry name" value="FAD-linked reductases, C-terminal domain"/>
    <property type="match status" value="1"/>
</dbReference>
<accession>A0A8G0L862</accession>
<reference evidence="2 3" key="1">
    <citation type="journal article" date="2021" name="BMC Genomics">
        <title>Telomere-to-telomere genome assembly of asparaginase-producing Trichoderma simmonsii.</title>
        <authorList>
            <person name="Chung D."/>
            <person name="Kwon Y.M."/>
            <person name="Yang Y."/>
        </authorList>
    </citation>
    <scope>NUCLEOTIDE SEQUENCE [LARGE SCALE GENOMIC DNA]</scope>
    <source>
        <strain evidence="2 3">GH-Sj1</strain>
    </source>
</reference>
<dbReference type="PANTHER" id="PTHR10742">
    <property type="entry name" value="FLAVIN MONOAMINE OXIDASE"/>
    <property type="match status" value="1"/>
</dbReference>
<dbReference type="InterPro" id="IPR002937">
    <property type="entry name" value="Amino_oxidase"/>
</dbReference>
<name>A0A8G0L862_9HYPO</name>
<dbReference type="Proteomes" id="UP000826661">
    <property type="component" value="Chromosome II"/>
</dbReference>
<evidence type="ECO:0000259" key="1">
    <source>
        <dbReference type="Pfam" id="PF01593"/>
    </source>
</evidence>
<gene>
    <name evidence="2" type="ORF">H0G86_004752</name>
</gene>
<dbReference type="InterPro" id="IPR050281">
    <property type="entry name" value="Flavin_monoamine_oxidase"/>
</dbReference>
<dbReference type="GO" id="GO:0016491">
    <property type="term" value="F:oxidoreductase activity"/>
    <property type="evidence" value="ECO:0007669"/>
    <property type="project" value="InterPro"/>
</dbReference>
<dbReference type="Gene3D" id="3.50.50.60">
    <property type="entry name" value="FAD/NAD(P)-binding domain"/>
    <property type="match status" value="1"/>
</dbReference>
<dbReference type="InterPro" id="IPR036188">
    <property type="entry name" value="FAD/NAD-bd_sf"/>
</dbReference>
<dbReference type="SUPFAM" id="SSF51905">
    <property type="entry name" value="FAD/NAD(P)-binding domain"/>
    <property type="match status" value="1"/>
</dbReference>
<organism evidence="2 3">
    <name type="scientific">Trichoderma simmonsii</name>
    <dbReference type="NCBI Taxonomy" id="1491479"/>
    <lineage>
        <taxon>Eukaryota</taxon>
        <taxon>Fungi</taxon>
        <taxon>Dikarya</taxon>
        <taxon>Ascomycota</taxon>
        <taxon>Pezizomycotina</taxon>
        <taxon>Sordariomycetes</taxon>
        <taxon>Hypocreomycetidae</taxon>
        <taxon>Hypocreales</taxon>
        <taxon>Hypocreaceae</taxon>
        <taxon>Trichoderma</taxon>
    </lineage>
</organism>
<dbReference type="AlphaFoldDB" id="A0A8G0L862"/>
<evidence type="ECO:0000313" key="3">
    <source>
        <dbReference type="Proteomes" id="UP000826661"/>
    </source>
</evidence>
<dbReference type="GO" id="GO:0006338">
    <property type="term" value="P:chromatin remodeling"/>
    <property type="evidence" value="ECO:0007669"/>
    <property type="project" value="TreeGrafter"/>
</dbReference>
<dbReference type="EMBL" id="CP075865">
    <property type="protein sequence ID" value="QYS97523.1"/>
    <property type="molecule type" value="Genomic_DNA"/>
</dbReference>
<dbReference type="Gene3D" id="3.90.660.10">
    <property type="match status" value="1"/>
</dbReference>
<dbReference type="PANTHER" id="PTHR10742:SF414">
    <property type="entry name" value="CONTAINING AMINE OXIDASE, PUTATIVE (AFU_ORTHOLOGUE AFUA_3G12150)-RELATED"/>
    <property type="match status" value="1"/>
</dbReference>
<dbReference type="Pfam" id="PF01593">
    <property type="entry name" value="Amino_oxidase"/>
    <property type="match status" value="1"/>
</dbReference>
<dbReference type="GO" id="GO:0050660">
    <property type="term" value="F:flavin adenine dinucleotide binding"/>
    <property type="evidence" value="ECO:0007669"/>
    <property type="project" value="TreeGrafter"/>
</dbReference>
<sequence length="549" mass="60883">MLRILSSCSLRLGTSSLSKQASSRIYQDLWSSRIHSLVQLASDHSPKKAVAMESFKQRRKGVPGSKPHVGIVGAGLAGLRCADILLQNGFQVTIIEGRNRIGGRLYQERLGNGHLVDMGPNWIHGTDDNPMLDLAKQTGTAVGTWDLTSYVFDEEGSLLPVQEGEKYATLVWDIIQDAFIHSNKSSADIDDSISLLDFFKEKVVEKIPESEDNFQKKRETVLQMSEMWGTFVGSTVGRQSLKFFWLEECIEGENLFCAGTYEKILQEVARPALSHATIQFESVADKISYRTSQDDQVRVQLKGGQTLAFDEVVVTCPLGWLKRNLTAFDPPLPSILTKAIGSIGYGSLEKVYISFPKAFWLPAEGDGRRVQGFAQWIAPSYHAENPRGWNQEVVELASIAPEAAHPTLLFYIYGEQSDYLTAKVAELDGTDKKDAFLLDFFKPYYSRLPQYSEESPDCQPVCCLSTNWVRDELAGHGSYCNFQVGLANGDEDIKTMRQGLPEQGLWLAGEHTAPFVALGTATGAYWSGESVGKRIAEAYEHEPSVEVAP</sequence>
<evidence type="ECO:0000313" key="2">
    <source>
        <dbReference type="EMBL" id="QYS97523.1"/>
    </source>
</evidence>
<dbReference type="GO" id="GO:0003682">
    <property type="term" value="F:chromatin binding"/>
    <property type="evidence" value="ECO:0007669"/>
    <property type="project" value="TreeGrafter"/>
</dbReference>
<feature type="domain" description="Amine oxidase" evidence="1">
    <location>
        <begin position="76"/>
        <end position="531"/>
    </location>
</feature>
<dbReference type="PRINTS" id="PR00419">
    <property type="entry name" value="ADXRDTASE"/>
</dbReference>
<keyword evidence="3" id="KW-1185">Reference proteome</keyword>